<dbReference type="Proteomes" id="UP001280581">
    <property type="component" value="Unassembled WGS sequence"/>
</dbReference>
<dbReference type="SUPFAM" id="SSF51569">
    <property type="entry name" value="Aldolase"/>
    <property type="match status" value="1"/>
</dbReference>
<dbReference type="PANTHER" id="PTHR12128:SF47">
    <property type="entry name" value="DIHYDRODIPICOLINATE SYNTHASE-RELATED"/>
    <property type="match status" value="1"/>
</dbReference>
<proteinExistence type="predicted"/>
<name>A0AAN6LQW2_9PLEO</name>
<accession>A0AAN6LQW2</accession>
<keyword evidence="2" id="KW-1185">Reference proteome</keyword>
<protein>
    <recommendedName>
        <fullName evidence="3">Dihydrodipicolinate synthetase</fullName>
    </recommendedName>
</protein>
<dbReference type="PANTHER" id="PTHR12128">
    <property type="entry name" value="DIHYDRODIPICOLINATE SYNTHASE"/>
    <property type="match status" value="1"/>
</dbReference>
<dbReference type="Pfam" id="PF00701">
    <property type="entry name" value="DHDPS"/>
    <property type="match status" value="1"/>
</dbReference>
<organism evidence="1 2">
    <name type="scientific">Pseudopithomyces chartarum</name>
    <dbReference type="NCBI Taxonomy" id="1892770"/>
    <lineage>
        <taxon>Eukaryota</taxon>
        <taxon>Fungi</taxon>
        <taxon>Dikarya</taxon>
        <taxon>Ascomycota</taxon>
        <taxon>Pezizomycotina</taxon>
        <taxon>Dothideomycetes</taxon>
        <taxon>Pleosporomycetidae</taxon>
        <taxon>Pleosporales</taxon>
        <taxon>Massarineae</taxon>
        <taxon>Didymosphaeriaceae</taxon>
        <taxon>Pseudopithomyces</taxon>
    </lineage>
</organism>
<gene>
    <name evidence="1" type="ORF">GRF29_161g966192</name>
</gene>
<reference evidence="1 2" key="1">
    <citation type="submission" date="2021-02" db="EMBL/GenBank/DDBJ databases">
        <title>Genome assembly of Pseudopithomyces chartarum.</title>
        <authorList>
            <person name="Jauregui R."/>
            <person name="Singh J."/>
            <person name="Voisey C."/>
        </authorList>
    </citation>
    <scope>NUCLEOTIDE SEQUENCE [LARGE SCALE GENOMIC DNA]</scope>
    <source>
        <strain evidence="1 2">AGR01</strain>
    </source>
</reference>
<dbReference type="AlphaFoldDB" id="A0AAN6LQW2"/>
<evidence type="ECO:0008006" key="3">
    <source>
        <dbReference type="Google" id="ProtNLM"/>
    </source>
</evidence>
<dbReference type="InterPro" id="IPR013785">
    <property type="entry name" value="Aldolase_TIM"/>
</dbReference>
<dbReference type="SMART" id="SM01130">
    <property type="entry name" value="DHDPS"/>
    <property type="match status" value="1"/>
</dbReference>
<sequence length="331" mass="35613">MPNYVPENGVWCPSVTFFNPDTDELALDAQARYFHYLSTTGIAGIVVLGTNAEPFLLTREERKALLMTCRRAVGQDFPIMAGVGGHSTRQVLQHIADAADAGANSALLLPPAYFGTATTPRIVEAFYDDVATKSPLPIIIYNFPNVCNGVDLQSDLITTLALRHPNIVGVKLTCGSVAKITRLAAVLPKSRFAIFGGQSDFLLGGLACGSSGCIAAFANVVPRTIAEIYRLYDKGQGEEALILHRKAALAEQSIKTGIAATKYAAAIHSAYYAGIDDAVNLLRPRRPYVGPETAVKERVKSLMEEVAEIEQALGRTAVDSGKFKQQIMARL</sequence>
<dbReference type="EMBL" id="WVTA01000014">
    <property type="protein sequence ID" value="KAK3202377.1"/>
    <property type="molecule type" value="Genomic_DNA"/>
</dbReference>
<dbReference type="GO" id="GO:0008840">
    <property type="term" value="F:4-hydroxy-tetrahydrodipicolinate synthase activity"/>
    <property type="evidence" value="ECO:0007669"/>
    <property type="project" value="TreeGrafter"/>
</dbReference>
<comment type="caution">
    <text evidence="1">The sequence shown here is derived from an EMBL/GenBank/DDBJ whole genome shotgun (WGS) entry which is preliminary data.</text>
</comment>
<evidence type="ECO:0000313" key="1">
    <source>
        <dbReference type="EMBL" id="KAK3202377.1"/>
    </source>
</evidence>
<evidence type="ECO:0000313" key="2">
    <source>
        <dbReference type="Proteomes" id="UP001280581"/>
    </source>
</evidence>
<dbReference type="CDD" id="cd00408">
    <property type="entry name" value="DHDPS-like"/>
    <property type="match status" value="1"/>
</dbReference>
<dbReference type="InterPro" id="IPR002220">
    <property type="entry name" value="DapA-like"/>
</dbReference>
<dbReference type="PRINTS" id="PR00146">
    <property type="entry name" value="DHPICSNTHASE"/>
</dbReference>
<dbReference type="Gene3D" id="3.20.20.70">
    <property type="entry name" value="Aldolase class I"/>
    <property type="match status" value="1"/>
</dbReference>